<evidence type="ECO:0000313" key="3">
    <source>
        <dbReference type="Proteomes" id="UP001497392"/>
    </source>
</evidence>
<sequence length="132" mass="13387">MRTAFALVLLAAAAAVVVGQTTQCHYDCYNFKGSDGQMLKTNAVAACKADNVAGTPTFSSGPSYFQANSGATPGQGCTLSACTPFSGAGYGSTYSDCEHATPEWKALTNPANTTSNAARANANKPCTACPSA</sequence>
<evidence type="ECO:0000313" key="2">
    <source>
        <dbReference type="EMBL" id="CAL5227182.1"/>
    </source>
</evidence>
<name>A0ABP1G5X4_9CHLO</name>
<proteinExistence type="predicted"/>
<dbReference type="Proteomes" id="UP001497392">
    <property type="component" value="Unassembled WGS sequence"/>
</dbReference>
<keyword evidence="3" id="KW-1185">Reference proteome</keyword>
<gene>
    <name evidence="2" type="primary">g10097</name>
    <name evidence="2" type="ORF">VP750_LOCUS9088</name>
</gene>
<keyword evidence="1" id="KW-0732">Signal</keyword>
<protein>
    <submittedName>
        <fullName evidence="2">G10097 protein</fullName>
    </submittedName>
</protein>
<reference evidence="2 3" key="1">
    <citation type="submission" date="2024-06" db="EMBL/GenBank/DDBJ databases">
        <authorList>
            <person name="Kraege A."/>
            <person name="Thomma B."/>
        </authorList>
    </citation>
    <scope>NUCLEOTIDE SEQUENCE [LARGE SCALE GENOMIC DNA]</scope>
</reference>
<organism evidence="2 3">
    <name type="scientific">Coccomyxa viridis</name>
    <dbReference type="NCBI Taxonomy" id="1274662"/>
    <lineage>
        <taxon>Eukaryota</taxon>
        <taxon>Viridiplantae</taxon>
        <taxon>Chlorophyta</taxon>
        <taxon>core chlorophytes</taxon>
        <taxon>Trebouxiophyceae</taxon>
        <taxon>Trebouxiophyceae incertae sedis</taxon>
        <taxon>Coccomyxaceae</taxon>
        <taxon>Coccomyxa</taxon>
    </lineage>
</organism>
<feature type="chain" id="PRO_5046498816" evidence="1">
    <location>
        <begin position="20"/>
        <end position="132"/>
    </location>
</feature>
<feature type="signal peptide" evidence="1">
    <location>
        <begin position="1"/>
        <end position="19"/>
    </location>
</feature>
<accession>A0ABP1G5X4</accession>
<dbReference type="EMBL" id="CAXHTA020000017">
    <property type="protein sequence ID" value="CAL5227182.1"/>
    <property type="molecule type" value="Genomic_DNA"/>
</dbReference>
<comment type="caution">
    <text evidence="2">The sequence shown here is derived from an EMBL/GenBank/DDBJ whole genome shotgun (WGS) entry which is preliminary data.</text>
</comment>
<evidence type="ECO:0000256" key="1">
    <source>
        <dbReference type="SAM" id="SignalP"/>
    </source>
</evidence>